<keyword evidence="2" id="KW-0012">Acyltransferase</keyword>
<dbReference type="InterPro" id="IPR000182">
    <property type="entry name" value="GNAT_dom"/>
</dbReference>
<dbReference type="Pfam" id="PF00583">
    <property type="entry name" value="Acetyltransf_1"/>
    <property type="match status" value="1"/>
</dbReference>
<name>A0A381SBA9_9ZZZZ</name>
<dbReference type="PIRSF" id="PIRSF037663">
    <property type="entry name" value="Acetyltransf_GNAT_prd"/>
    <property type="match status" value="1"/>
</dbReference>
<dbReference type="PROSITE" id="PS51186">
    <property type="entry name" value="GNAT"/>
    <property type="match status" value="1"/>
</dbReference>
<dbReference type="GO" id="GO:0016747">
    <property type="term" value="F:acyltransferase activity, transferring groups other than amino-acyl groups"/>
    <property type="evidence" value="ECO:0007669"/>
    <property type="project" value="InterPro"/>
</dbReference>
<sequence>MNIRPYQDDDRDEITSLWRETFPGEPHNEPNAVIDAKLAVDRLLFVARDKDKIIGTAMAGYDGHRGWLYSVAVDPDRQRQGIGRQLVDYAVDVLKTKGCVKINLQVRATNAGVVAFYEALGFVVEDRISMGKLLTH</sequence>
<keyword evidence="1" id="KW-0808">Transferase</keyword>
<organism evidence="4">
    <name type="scientific">marine metagenome</name>
    <dbReference type="NCBI Taxonomy" id="408172"/>
    <lineage>
        <taxon>unclassified sequences</taxon>
        <taxon>metagenomes</taxon>
        <taxon>ecological metagenomes</taxon>
    </lineage>
</organism>
<dbReference type="InterPro" id="IPR017255">
    <property type="entry name" value="AcTrfase_GNAT_prd"/>
</dbReference>
<feature type="domain" description="N-acetyltransferase" evidence="3">
    <location>
        <begin position="1"/>
        <end position="136"/>
    </location>
</feature>
<proteinExistence type="predicted"/>
<dbReference type="PANTHER" id="PTHR43877:SF1">
    <property type="entry name" value="ACETYLTRANSFERASE"/>
    <property type="match status" value="1"/>
</dbReference>
<evidence type="ECO:0000313" key="4">
    <source>
        <dbReference type="EMBL" id="SVA01375.1"/>
    </source>
</evidence>
<dbReference type="InterPro" id="IPR050832">
    <property type="entry name" value="Bact_Acetyltransf"/>
</dbReference>
<reference evidence="4" key="1">
    <citation type="submission" date="2018-05" db="EMBL/GenBank/DDBJ databases">
        <authorList>
            <person name="Lanie J.A."/>
            <person name="Ng W.-L."/>
            <person name="Kazmierczak K.M."/>
            <person name="Andrzejewski T.M."/>
            <person name="Davidsen T.M."/>
            <person name="Wayne K.J."/>
            <person name="Tettelin H."/>
            <person name="Glass J.I."/>
            <person name="Rusch D."/>
            <person name="Podicherti R."/>
            <person name="Tsui H.-C.T."/>
            <person name="Winkler M.E."/>
        </authorList>
    </citation>
    <scope>NUCLEOTIDE SEQUENCE</scope>
</reference>
<dbReference type="Gene3D" id="3.40.630.30">
    <property type="match status" value="1"/>
</dbReference>
<dbReference type="PANTHER" id="PTHR43877">
    <property type="entry name" value="AMINOALKYLPHOSPHONATE N-ACETYLTRANSFERASE-RELATED-RELATED"/>
    <property type="match status" value="1"/>
</dbReference>
<dbReference type="SUPFAM" id="SSF55729">
    <property type="entry name" value="Acyl-CoA N-acyltransferases (Nat)"/>
    <property type="match status" value="1"/>
</dbReference>
<dbReference type="CDD" id="cd04301">
    <property type="entry name" value="NAT_SF"/>
    <property type="match status" value="1"/>
</dbReference>
<evidence type="ECO:0000256" key="1">
    <source>
        <dbReference type="ARBA" id="ARBA00022679"/>
    </source>
</evidence>
<accession>A0A381SBA9</accession>
<evidence type="ECO:0000259" key="3">
    <source>
        <dbReference type="PROSITE" id="PS51186"/>
    </source>
</evidence>
<dbReference type="InterPro" id="IPR016181">
    <property type="entry name" value="Acyl_CoA_acyltransferase"/>
</dbReference>
<dbReference type="AlphaFoldDB" id="A0A381SBA9"/>
<dbReference type="EMBL" id="UINC01002897">
    <property type="protein sequence ID" value="SVA01375.1"/>
    <property type="molecule type" value="Genomic_DNA"/>
</dbReference>
<evidence type="ECO:0000256" key="2">
    <source>
        <dbReference type="ARBA" id="ARBA00023315"/>
    </source>
</evidence>
<gene>
    <name evidence="4" type="ORF">METZ01_LOCUS54229</name>
</gene>
<protein>
    <recommendedName>
        <fullName evidence="3">N-acetyltransferase domain-containing protein</fullName>
    </recommendedName>
</protein>
<dbReference type="NCBIfam" id="NF002959">
    <property type="entry name" value="PRK03624.1"/>
    <property type="match status" value="1"/>
</dbReference>